<comment type="caution">
    <text evidence="3">The sequence shown here is derived from an EMBL/GenBank/DDBJ whole genome shotgun (WGS) entry which is preliminary data.</text>
</comment>
<dbReference type="AlphaFoldDB" id="A0A132NEF2"/>
<feature type="region of interest" description="Disordered" evidence="1">
    <location>
        <begin position="1"/>
        <end position="63"/>
    </location>
</feature>
<reference evidence="4" key="2">
    <citation type="submission" date="2015-02" db="EMBL/GenBank/DDBJ databases">
        <title>Physiological reanalysis, assessment of diazotrophy, and genome sequences of multiple isolates of Streptomyces thermoautotrophicus.</title>
        <authorList>
            <person name="MacKellar D.C."/>
            <person name="Lieber L."/>
            <person name="Norman J."/>
            <person name="Bolger A."/>
            <person name="Tobin C."/>
            <person name="Murray J.W."/>
            <person name="Friesen M."/>
            <person name="Prell J."/>
        </authorList>
    </citation>
    <scope>NUCLEOTIDE SEQUENCE [LARGE SCALE GENOMIC DNA]</scope>
    <source>
        <strain evidence="4">UBT1</strain>
    </source>
</reference>
<evidence type="ECO:0000256" key="1">
    <source>
        <dbReference type="SAM" id="MobiDB-lite"/>
    </source>
</evidence>
<dbReference type="EMBL" id="JYIJ01000019">
    <property type="protein sequence ID" value="KWW97770.1"/>
    <property type="molecule type" value="Genomic_DNA"/>
</dbReference>
<dbReference type="Proteomes" id="UP000070598">
    <property type="component" value="Unassembled WGS sequence"/>
</dbReference>
<feature type="compositionally biased region" description="Basic residues" evidence="1">
    <location>
        <begin position="26"/>
        <end position="37"/>
    </location>
</feature>
<accession>A0A132NEF2</accession>
<organism evidence="3 4">
    <name type="scientific">Carbonactinospora thermoautotrophica</name>
    <dbReference type="NCBI Taxonomy" id="1469144"/>
    <lineage>
        <taxon>Bacteria</taxon>
        <taxon>Bacillati</taxon>
        <taxon>Actinomycetota</taxon>
        <taxon>Actinomycetes</taxon>
        <taxon>Kitasatosporales</taxon>
        <taxon>Carbonactinosporaceae</taxon>
        <taxon>Carbonactinospora</taxon>
    </lineage>
</organism>
<dbReference type="PATRIC" id="fig|1469144.8.peg.629"/>
<sequence length="198" mass="21599">MPRTGTRSRSGSAAASTGRTGCRSPGRCRGRWHRRDPPRRAAWSSARSPFPPPAPGVGLDAGPDLRVGFEQVRDEAGEQVSPLLVREQVLQRRVLDLRASADALQVLLQRGRGRREVGDVAVGALPRGDGHRASPVRPVPGLHTHVLRHRQPGSVQTPDAARIRRARCSRRHFIVDSLMIRSREGDGRGEAVKNVHAA</sequence>
<gene>
    <name evidence="2" type="ORF">TH66_20110</name>
    <name evidence="3" type="ORF">TR74_14680</name>
</gene>
<dbReference type="Proteomes" id="UP000070659">
    <property type="component" value="Unassembled WGS sequence"/>
</dbReference>
<proteinExistence type="predicted"/>
<evidence type="ECO:0000313" key="4">
    <source>
        <dbReference type="Proteomes" id="UP000070598"/>
    </source>
</evidence>
<evidence type="ECO:0000313" key="3">
    <source>
        <dbReference type="EMBL" id="KWX08515.1"/>
    </source>
</evidence>
<reference evidence="3 5" key="1">
    <citation type="submission" date="2015-02" db="EMBL/GenBank/DDBJ databases">
        <title>Physiological reanalysis, assessment of diazotrophy, and genome sequences of multiple isolates of Streptomyces thermoautotrophicus.</title>
        <authorList>
            <person name="MacKellar D.C."/>
            <person name="Lieber L."/>
            <person name="Norman J."/>
            <person name="Bolger A."/>
            <person name="Tobin C."/>
            <person name="Murray J.W."/>
            <person name="Prell J."/>
        </authorList>
    </citation>
    <scope>NUCLEOTIDE SEQUENCE [LARGE SCALE GENOMIC DNA]</scope>
    <source>
        <strain evidence="3 5">UBT1</strain>
    </source>
</reference>
<evidence type="ECO:0000313" key="5">
    <source>
        <dbReference type="Proteomes" id="UP000070659"/>
    </source>
</evidence>
<name>A0A132NEF2_9ACTN</name>
<protein>
    <submittedName>
        <fullName evidence="3">Uncharacterized protein</fullName>
    </submittedName>
</protein>
<feature type="compositionally biased region" description="Low complexity" evidence="1">
    <location>
        <begin position="1"/>
        <end position="25"/>
    </location>
</feature>
<dbReference type="EMBL" id="JYIK01000972">
    <property type="protein sequence ID" value="KWX08515.1"/>
    <property type="molecule type" value="Genomic_DNA"/>
</dbReference>
<evidence type="ECO:0000313" key="2">
    <source>
        <dbReference type="EMBL" id="KWW97770.1"/>
    </source>
</evidence>